<sequence>MRSLKLLLLPVLLCACEDTAHESNEEKLKRFYTYYITENDRREPNEQFSRDTLMKYCTRGFLARSYDDTDIDYDPVISGQGYDTKWTRTLTVTKATQGREKEYRVSYQTDAQHNSHNIVVTMAKEDGEWKIDDVVDNKK</sequence>
<dbReference type="InterPro" id="IPR024289">
    <property type="entry name" value="DUF3828"/>
</dbReference>
<evidence type="ECO:0000313" key="2">
    <source>
        <dbReference type="EMBL" id="GAA4469655.1"/>
    </source>
</evidence>
<dbReference type="RefSeq" id="WP_345084896.1">
    <property type="nucleotide sequence ID" value="NZ_BAABFA010000024.1"/>
</dbReference>
<gene>
    <name evidence="2" type="ORF">GCM10023093_29490</name>
</gene>
<comment type="caution">
    <text evidence="2">The sequence shown here is derived from an EMBL/GenBank/DDBJ whole genome shotgun (WGS) entry which is preliminary data.</text>
</comment>
<accession>A0ABP8NQF8</accession>
<name>A0ABP8NQF8_9BACT</name>
<feature type="domain" description="DUF3828" evidence="1">
    <location>
        <begin position="25"/>
        <end position="137"/>
    </location>
</feature>
<evidence type="ECO:0000313" key="3">
    <source>
        <dbReference type="Proteomes" id="UP001500067"/>
    </source>
</evidence>
<keyword evidence="3" id="KW-1185">Reference proteome</keyword>
<dbReference type="PROSITE" id="PS51257">
    <property type="entry name" value="PROKAR_LIPOPROTEIN"/>
    <property type="match status" value="1"/>
</dbReference>
<evidence type="ECO:0000259" key="1">
    <source>
        <dbReference type="Pfam" id="PF12883"/>
    </source>
</evidence>
<proteinExistence type="predicted"/>
<protein>
    <recommendedName>
        <fullName evidence="1">DUF3828 domain-containing protein</fullName>
    </recommendedName>
</protein>
<dbReference type="EMBL" id="BAABFA010000024">
    <property type="protein sequence ID" value="GAA4469655.1"/>
    <property type="molecule type" value="Genomic_DNA"/>
</dbReference>
<reference evidence="3" key="1">
    <citation type="journal article" date="2019" name="Int. J. Syst. Evol. Microbiol.">
        <title>The Global Catalogue of Microorganisms (GCM) 10K type strain sequencing project: providing services to taxonomists for standard genome sequencing and annotation.</title>
        <authorList>
            <consortium name="The Broad Institute Genomics Platform"/>
            <consortium name="The Broad Institute Genome Sequencing Center for Infectious Disease"/>
            <person name="Wu L."/>
            <person name="Ma J."/>
        </authorList>
    </citation>
    <scope>NUCLEOTIDE SEQUENCE [LARGE SCALE GENOMIC DNA]</scope>
    <source>
        <strain evidence="3">JCM 32105</strain>
    </source>
</reference>
<organism evidence="2 3">
    <name type="scientific">Nemorincola caseinilytica</name>
    <dbReference type="NCBI Taxonomy" id="2054315"/>
    <lineage>
        <taxon>Bacteria</taxon>
        <taxon>Pseudomonadati</taxon>
        <taxon>Bacteroidota</taxon>
        <taxon>Chitinophagia</taxon>
        <taxon>Chitinophagales</taxon>
        <taxon>Chitinophagaceae</taxon>
        <taxon>Nemorincola</taxon>
    </lineage>
</organism>
<dbReference type="Proteomes" id="UP001500067">
    <property type="component" value="Unassembled WGS sequence"/>
</dbReference>
<dbReference type="Gene3D" id="3.10.450.50">
    <property type="match status" value="1"/>
</dbReference>
<dbReference type="Pfam" id="PF12883">
    <property type="entry name" value="DUF3828"/>
    <property type="match status" value="1"/>
</dbReference>